<comment type="caution">
    <text evidence="5">The sequence shown here is derived from an EMBL/GenBank/DDBJ whole genome shotgun (WGS) entry which is preliminary data.</text>
</comment>
<feature type="domain" description="AAA+ ATPase" evidence="4">
    <location>
        <begin position="210"/>
        <end position="393"/>
    </location>
</feature>
<dbReference type="PANTHER" id="PTHR32039:SF7">
    <property type="entry name" value="COMPETENCE PROTEIN COMM"/>
    <property type="match status" value="1"/>
</dbReference>
<dbReference type="STRING" id="1963862.B4O97_16765"/>
<evidence type="ECO:0000256" key="1">
    <source>
        <dbReference type="ARBA" id="ARBA00006354"/>
    </source>
</evidence>
<dbReference type="Pfam" id="PF13541">
    <property type="entry name" value="ChlI"/>
    <property type="match status" value="1"/>
</dbReference>
<dbReference type="Pfam" id="PF01078">
    <property type="entry name" value="Mg_chelatase"/>
    <property type="match status" value="1"/>
</dbReference>
<dbReference type="Gene3D" id="3.40.50.300">
    <property type="entry name" value="P-loop containing nucleotide triphosphate hydrolases"/>
    <property type="match status" value="1"/>
</dbReference>
<dbReference type="InterPro" id="IPR003593">
    <property type="entry name" value="AAA+_ATPase"/>
</dbReference>
<accession>A0A1Y1RVB8</accession>
<evidence type="ECO:0000259" key="4">
    <source>
        <dbReference type="SMART" id="SM00382"/>
    </source>
</evidence>
<dbReference type="SMART" id="SM00382">
    <property type="entry name" value="AAA"/>
    <property type="match status" value="1"/>
</dbReference>
<dbReference type="GO" id="GO:0003677">
    <property type="term" value="F:DNA binding"/>
    <property type="evidence" value="ECO:0007669"/>
    <property type="project" value="InterPro"/>
</dbReference>
<dbReference type="AlphaFoldDB" id="A0A1Y1RVB8"/>
<name>A0A1Y1RVB8_9SPIO</name>
<dbReference type="InterPro" id="IPR000523">
    <property type="entry name" value="Mg_chelatse_chII-like_cat_dom"/>
</dbReference>
<dbReference type="RefSeq" id="WP_083052632.1">
    <property type="nucleotide sequence ID" value="NZ_MWQY01000024.1"/>
</dbReference>
<dbReference type="Pfam" id="PF13335">
    <property type="entry name" value="Mg_chelatase_C"/>
    <property type="match status" value="1"/>
</dbReference>
<dbReference type="InterPro" id="IPR001208">
    <property type="entry name" value="MCM_dom"/>
</dbReference>
<reference evidence="5 6" key="1">
    <citation type="submission" date="2017-03" db="EMBL/GenBank/DDBJ databases">
        <title>Draft Genome sequence of Marispirochaeta sp. strain JC444.</title>
        <authorList>
            <person name="Shivani Y."/>
            <person name="Subhash Y."/>
            <person name="Sasikala C."/>
            <person name="Ramana C."/>
        </authorList>
    </citation>
    <scope>NUCLEOTIDE SEQUENCE [LARGE SCALE GENOMIC DNA]</scope>
    <source>
        <strain evidence="5 6">JC444</strain>
    </source>
</reference>
<dbReference type="OrthoDB" id="9813147at2"/>
<evidence type="ECO:0000313" key="6">
    <source>
        <dbReference type="Proteomes" id="UP000192343"/>
    </source>
</evidence>
<dbReference type="PRINTS" id="PR01657">
    <property type="entry name" value="MCMFAMILY"/>
</dbReference>
<evidence type="ECO:0000256" key="3">
    <source>
        <dbReference type="ARBA" id="ARBA00022840"/>
    </source>
</evidence>
<dbReference type="InterPro" id="IPR045006">
    <property type="entry name" value="CHLI-like"/>
</dbReference>
<keyword evidence="6" id="KW-1185">Reference proteome</keyword>
<organism evidence="5 6">
    <name type="scientific">Marispirochaeta aestuarii</name>
    <dbReference type="NCBI Taxonomy" id="1963862"/>
    <lineage>
        <taxon>Bacteria</taxon>
        <taxon>Pseudomonadati</taxon>
        <taxon>Spirochaetota</taxon>
        <taxon>Spirochaetia</taxon>
        <taxon>Spirochaetales</taxon>
        <taxon>Spirochaetaceae</taxon>
        <taxon>Marispirochaeta</taxon>
    </lineage>
</organism>
<dbReference type="NCBIfam" id="TIGR00368">
    <property type="entry name" value="YifB family Mg chelatase-like AAA ATPase"/>
    <property type="match status" value="1"/>
</dbReference>
<dbReference type="InterPro" id="IPR020568">
    <property type="entry name" value="Ribosomal_Su5_D2-typ_SF"/>
</dbReference>
<dbReference type="InterPro" id="IPR004482">
    <property type="entry name" value="Mg_chelat-rel"/>
</dbReference>
<dbReference type="GO" id="GO:0005524">
    <property type="term" value="F:ATP binding"/>
    <property type="evidence" value="ECO:0007669"/>
    <property type="project" value="UniProtKB-KW"/>
</dbReference>
<evidence type="ECO:0000313" key="5">
    <source>
        <dbReference type="EMBL" id="ORC31798.1"/>
    </source>
</evidence>
<proteinExistence type="inferred from homology"/>
<sequence length="512" mass="55095">MTIYSYASFGYEGELVTVEVDLRPALPGIEIVGLPDSAIREAKERIRVAIRNSGFEYPTKRILVNLYPAGVPKAGASFDLPIALGILAACGIPENPPERILALGELQLSGRIRAVDGVIAALHESEALGELPRLVPEENRAEAAAAGIGNLCPVGDLADAVDLLRAPASWKPRDTEDKVGDSGIPETGLDYGDMAGCPELLRALQVAAVGGHHAMLFGPPGSGKSMAALRFPSILPPLAHRESLEVTRIYSVAGKLPRRWGLIKNPPFRKPHHSASREGLIGGGPALQPGEVSLAHNGVLLLDEAAEFQSGVLQALREPVEQRRVDLVRAGRRAFFPARFQLLLTLNPCPCGNLGKEDAVCLCTEREISRYWKTLGGALLDRIDIRIPLNPAGPGALLGGERRGSRSIREDVLNARRFGRKLRGTERMNADLEGRELARAADLDDDSRRVLLEETHREGFSNRAVHGVLKVALSIADLEASERVMAPHIAEAVALRGVGGNLFYSGVRIRSS</sequence>
<dbReference type="PANTHER" id="PTHR32039">
    <property type="entry name" value="MAGNESIUM-CHELATASE SUBUNIT CHLI"/>
    <property type="match status" value="1"/>
</dbReference>
<dbReference type="InterPro" id="IPR014721">
    <property type="entry name" value="Ribsml_uS5_D2-typ_fold_subgr"/>
</dbReference>
<protein>
    <recommendedName>
        <fullName evidence="4">AAA+ ATPase domain-containing protein</fullName>
    </recommendedName>
</protein>
<dbReference type="SUPFAM" id="SSF52540">
    <property type="entry name" value="P-loop containing nucleoside triphosphate hydrolases"/>
    <property type="match status" value="1"/>
</dbReference>
<dbReference type="InterPro" id="IPR027417">
    <property type="entry name" value="P-loop_NTPase"/>
</dbReference>
<dbReference type="InterPro" id="IPR025158">
    <property type="entry name" value="Mg_chelat-rel_C"/>
</dbReference>
<evidence type="ECO:0000256" key="2">
    <source>
        <dbReference type="ARBA" id="ARBA00022741"/>
    </source>
</evidence>
<keyword evidence="2" id="KW-0547">Nucleotide-binding</keyword>
<keyword evidence="3" id="KW-0067">ATP-binding</keyword>
<dbReference type="EMBL" id="MWQY01000024">
    <property type="protein sequence ID" value="ORC31798.1"/>
    <property type="molecule type" value="Genomic_DNA"/>
</dbReference>
<dbReference type="SUPFAM" id="SSF54211">
    <property type="entry name" value="Ribosomal protein S5 domain 2-like"/>
    <property type="match status" value="1"/>
</dbReference>
<comment type="similarity">
    <text evidence="1">Belongs to the Mg-chelatase subunits D/I family. ComM subfamily.</text>
</comment>
<dbReference type="Gene3D" id="3.30.230.10">
    <property type="match status" value="1"/>
</dbReference>
<gene>
    <name evidence="5" type="ORF">B4O97_16765</name>
</gene>
<dbReference type="Proteomes" id="UP000192343">
    <property type="component" value="Unassembled WGS sequence"/>
</dbReference>